<keyword evidence="3" id="KW-1185">Reference proteome</keyword>
<dbReference type="RefSeq" id="WP_343752455.1">
    <property type="nucleotide sequence ID" value="NZ_BAAADM010000043.1"/>
</dbReference>
<dbReference type="Proteomes" id="UP001501459">
    <property type="component" value="Unassembled WGS sequence"/>
</dbReference>
<accession>A0ABP3J541</accession>
<dbReference type="Pfam" id="PF03551">
    <property type="entry name" value="PadR"/>
    <property type="match status" value="1"/>
</dbReference>
<dbReference type="InterPro" id="IPR036388">
    <property type="entry name" value="WH-like_DNA-bd_sf"/>
</dbReference>
<dbReference type="InterPro" id="IPR036390">
    <property type="entry name" value="WH_DNA-bd_sf"/>
</dbReference>
<dbReference type="PANTHER" id="PTHR33169">
    <property type="entry name" value="PADR-FAMILY TRANSCRIPTIONAL REGULATOR"/>
    <property type="match status" value="1"/>
</dbReference>
<dbReference type="InterPro" id="IPR052509">
    <property type="entry name" value="Metal_resp_DNA-bind_regulator"/>
</dbReference>
<protein>
    <submittedName>
        <fullName evidence="2">PadR family transcriptional regulator</fullName>
    </submittedName>
</protein>
<dbReference type="EMBL" id="BAAADM010000043">
    <property type="protein sequence ID" value="GAA0440823.1"/>
    <property type="molecule type" value="Genomic_DNA"/>
</dbReference>
<reference evidence="3" key="1">
    <citation type="journal article" date="2019" name="Int. J. Syst. Evol. Microbiol.">
        <title>The Global Catalogue of Microorganisms (GCM) 10K type strain sequencing project: providing services to taxonomists for standard genome sequencing and annotation.</title>
        <authorList>
            <consortium name="The Broad Institute Genomics Platform"/>
            <consortium name="The Broad Institute Genome Sequencing Center for Infectious Disease"/>
            <person name="Wu L."/>
            <person name="Ma J."/>
        </authorList>
    </citation>
    <scope>NUCLEOTIDE SEQUENCE [LARGE SCALE GENOMIC DNA]</scope>
    <source>
        <strain evidence="3">JCM 12149</strain>
    </source>
</reference>
<name>A0ABP3J541_9BACI</name>
<feature type="domain" description="Transcription regulator PadR N-terminal" evidence="1">
    <location>
        <begin position="14"/>
        <end position="82"/>
    </location>
</feature>
<sequence>MNPQFKKGVLTLCVLNLLQTVDQYGYDLIKQIGSNLPISEGTLYPILRRLKKDGYLTTYLVESEQGPSRKYYKLTKKGDQYARDLKNEWELLVQSVEKIVGKGEERQND</sequence>
<gene>
    <name evidence="2" type="ORF">GCM10008983_17390</name>
</gene>
<evidence type="ECO:0000259" key="1">
    <source>
        <dbReference type="Pfam" id="PF03551"/>
    </source>
</evidence>
<proteinExistence type="predicted"/>
<dbReference type="PANTHER" id="PTHR33169:SF24">
    <property type="entry name" value="TRANSCRIPTIONAL REGULATOR, PADR FAMILY"/>
    <property type="match status" value="1"/>
</dbReference>
<dbReference type="Gene3D" id="1.10.10.10">
    <property type="entry name" value="Winged helix-like DNA-binding domain superfamily/Winged helix DNA-binding domain"/>
    <property type="match status" value="1"/>
</dbReference>
<organism evidence="2 3">
    <name type="scientific">Lentibacillus halophilus</name>
    <dbReference type="NCBI Taxonomy" id="295065"/>
    <lineage>
        <taxon>Bacteria</taxon>
        <taxon>Bacillati</taxon>
        <taxon>Bacillota</taxon>
        <taxon>Bacilli</taxon>
        <taxon>Bacillales</taxon>
        <taxon>Bacillaceae</taxon>
        <taxon>Lentibacillus</taxon>
    </lineage>
</organism>
<evidence type="ECO:0000313" key="3">
    <source>
        <dbReference type="Proteomes" id="UP001501459"/>
    </source>
</evidence>
<dbReference type="InterPro" id="IPR005149">
    <property type="entry name" value="Tscrpt_reg_PadR_N"/>
</dbReference>
<dbReference type="SUPFAM" id="SSF46785">
    <property type="entry name" value="Winged helix' DNA-binding domain"/>
    <property type="match status" value="1"/>
</dbReference>
<evidence type="ECO:0000313" key="2">
    <source>
        <dbReference type="EMBL" id="GAA0440823.1"/>
    </source>
</evidence>
<comment type="caution">
    <text evidence="2">The sequence shown here is derived from an EMBL/GenBank/DDBJ whole genome shotgun (WGS) entry which is preliminary data.</text>
</comment>